<dbReference type="InterPro" id="IPR007627">
    <property type="entry name" value="RNA_pol_sigma70_r2"/>
</dbReference>
<dbReference type="EMBL" id="JACHJW010000001">
    <property type="protein sequence ID" value="MBB4962472.1"/>
    <property type="molecule type" value="Genomic_DNA"/>
</dbReference>
<evidence type="ECO:0000259" key="6">
    <source>
        <dbReference type="Pfam" id="PF04542"/>
    </source>
</evidence>
<evidence type="ECO:0000313" key="7">
    <source>
        <dbReference type="EMBL" id="MBB4962472.1"/>
    </source>
</evidence>
<dbReference type="AlphaFoldDB" id="A0A7W7SY32"/>
<keyword evidence="2" id="KW-0805">Transcription regulation</keyword>
<dbReference type="Pfam" id="PF04542">
    <property type="entry name" value="Sigma70_r2"/>
    <property type="match status" value="1"/>
</dbReference>
<dbReference type="SUPFAM" id="SSF88946">
    <property type="entry name" value="Sigma2 domain of RNA polymerase sigma factors"/>
    <property type="match status" value="1"/>
</dbReference>
<evidence type="ECO:0000313" key="8">
    <source>
        <dbReference type="Proteomes" id="UP000578819"/>
    </source>
</evidence>
<dbReference type="InterPro" id="IPR013324">
    <property type="entry name" value="RNA_pol_sigma_r3/r4-like"/>
</dbReference>
<dbReference type="Gene3D" id="1.10.1740.10">
    <property type="match status" value="1"/>
</dbReference>
<gene>
    <name evidence="7" type="ORF">FHR38_006205</name>
</gene>
<dbReference type="Proteomes" id="UP000578819">
    <property type="component" value="Unassembled WGS sequence"/>
</dbReference>
<evidence type="ECO:0000256" key="3">
    <source>
        <dbReference type="ARBA" id="ARBA00023082"/>
    </source>
</evidence>
<dbReference type="InterPro" id="IPR036388">
    <property type="entry name" value="WH-like_DNA-bd_sf"/>
</dbReference>
<evidence type="ECO:0000256" key="2">
    <source>
        <dbReference type="ARBA" id="ARBA00023015"/>
    </source>
</evidence>
<dbReference type="SUPFAM" id="SSF88659">
    <property type="entry name" value="Sigma3 and sigma4 domains of RNA polymerase sigma factors"/>
    <property type="match status" value="1"/>
</dbReference>
<dbReference type="NCBIfam" id="TIGR02937">
    <property type="entry name" value="sigma70-ECF"/>
    <property type="match status" value="1"/>
</dbReference>
<dbReference type="GO" id="GO:0006352">
    <property type="term" value="P:DNA-templated transcription initiation"/>
    <property type="evidence" value="ECO:0007669"/>
    <property type="project" value="InterPro"/>
</dbReference>
<evidence type="ECO:0000256" key="1">
    <source>
        <dbReference type="ARBA" id="ARBA00010641"/>
    </source>
</evidence>
<reference evidence="7 8" key="1">
    <citation type="submission" date="2020-08" db="EMBL/GenBank/DDBJ databases">
        <title>Sequencing the genomes of 1000 actinobacteria strains.</title>
        <authorList>
            <person name="Klenk H.-P."/>
        </authorList>
    </citation>
    <scope>NUCLEOTIDE SEQUENCE [LARGE SCALE GENOMIC DNA]</scope>
    <source>
        <strain evidence="7 8">DSM 45886</strain>
    </source>
</reference>
<accession>A0A7W7SY32</accession>
<comment type="similarity">
    <text evidence="1">Belongs to the sigma-70 factor family. ECF subfamily.</text>
</comment>
<comment type="caution">
    <text evidence="7">The sequence shown here is derived from an EMBL/GenBank/DDBJ whole genome shotgun (WGS) entry which is preliminary data.</text>
</comment>
<evidence type="ECO:0000256" key="4">
    <source>
        <dbReference type="ARBA" id="ARBA00023125"/>
    </source>
</evidence>
<protein>
    <submittedName>
        <fullName evidence="7">RNA polymerase sigma factor (Sigma-70 family)</fullName>
    </submittedName>
</protein>
<dbReference type="InterPro" id="IPR014284">
    <property type="entry name" value="RNA_pol_sigma-70_dom"/>
</dbReference>
<dbReference type="PANTHER" id="PTHR43133">
    <property type="entry name" value="RNA POLYMERASE ECF-TYPE SIGMA FACTO"/>
    <property type="match status" value="1"/>
</dbReference>
<dbReference type="PANTHER" id="PTHR43133:SF8">
    <property type="entry name" value="RNA POLYMERASE SIGMA FACTOR HI_1459-RELATED"/>
    <property type="match status" value="1"/>
</dbReference>
<dbReference type="InterPro" id="IPR013325">
    <property type="entry name" value="RNA_pol_sigma_r2"/>
</dbReference>
<dbReference type="GO" id="GO:0016987">
    <property type="term" value="F:sigma factor activity"/>
    <property type="evidence" value="ECO:0007669"/>
    <property type="project" value="UniProtKB-KW"/>
</dbReference>
<keyword evidence="3" id="KW-0731">Sigma factor</keyword>
<dbReference type="InterPro" id="IPR039425">
    <property type="entry name" value="RNA_pol_sigma-70-like"/>
</dbReference>
<keyword evidence="5" id="KW-0804">Transcription</keyword>
<keyword evidence="4" id="KW-0238">DNA-binding</keyword>
<organism evidence="7 8">
    <name type="scientific">Micromonospora polyrhachis</name>
    <dbReference type="NCBI Taxonomy" id="1282883"/>
    <lineage>
        <taxon>Bacteria</taxon>
        <taxon>Bacillati</taxon>
        <taxon>Actinomycetota</taxon>
        <taxon>Actinomycetes</taxon>
        <taxon>Micromonosporales</taxon>
        <taxon>Micromonosporaceae</taxon>
        <taxon>Micromonospora</taxon>
    </lineage>
</organism>
<name>A0A7W7SY32_9ACTN</name>
<sequence length="213" mass="23769">MMTETPSNLVAAATTGDEDAWAELVRRYTPLVLSVIKSYGLDRTDASDVNQTVWLRLVEHLDRIEKPAALASWLASTTQRECYRLLRLGRRTQPVDVYDEEAFESHLGMSLLTDSATPDEYLLRAERLQALREGFAQLPRRCQDMLSMLTADPPASYREISERLAMPIGSIGPTQARCLHKLRNCPAIVAFVRAVQHADGEEGDRDGIVAAGR</sequence>
<dbReference type="Gene3D" id="1.10.10.10">
    <property type="entry name" value="Winged helix-like DNA-binding domain superfamily/Winged helix DNA-binding domain"/>
    <property type="match status" value="1"/>
</dbReference>
<dbReference type="GO" id="GO:0003677">
    <property type="term" value="F:DNA binding"/>
    <property type="evidence" value="ECO:0007669"/>
    <property type="project" value="UniProtKB-KW"/>
</dbReference>
<keyword evidence="8" id="KW-1185">Reference proteome</keyword>
<feature type="domain" description="RNA polymerase sigma-70 region 2" evidence="6">
    <location>
        <begin position="24"/>
        <end position="91"/>
    </location>
</feature>
<proteinExistence type="inferred from homology"/>
<evidence type="ECO:0000256" key="5">
    <source>
        <dbReference type="ARBA" id="ARBA00023163"/>
    </source>
</evidence>